<dbReference type="GO" id="GO:0006139">
    <property type="term" value="P:nucleobase-containing compound metabolic process"/>
    <property type="evidence" value="ECO:0007669"/>
    <property type="project" value="UniProtKB-ARBA"/>
</dbReference>
<keyword evidence="8" id="KW-0090">Biological rhythms</keyword>
<gene>
    <name evidence="11" type="ORF">HOLleu_30252</name>
</gene>
<evidence type="ECO:0000256" key="2">
    <source>
        <dbReference type="ARBA" id="ARBA00004496"/>
    </source>
</evidence>
<evidence type="ECO:0000256" key="4">
    <source>
        <dbReference type="ARBA" id="ARBA00022490"/>
    </source>
</evidence>
<dbReference type="GO" id="GO:0048511">
    <property type="term" value="P:rhythmic process"/>
    <property type="evidence" value="ECO:0007669"/>
    <property type="project" value="UniProtKB-KW"/>
</dbReference>
<comment type="similarity">
    <text evidence="3">Belongs to the CCR4/nocturin family.</text>
</comment>
<dbReference type="Gene3D" id="3.60.10.10">
    <property type="entry name" value="Endonuclease/exonuclease/phosphatase"/>
    <property type="match status" value="1"/>
</dbReference>
<evidence type="ECO:0000256" key="5">
    <source>
        <dbReference type="ARBA" id="ARBA00022723"/>
    </source>
</evidence>
<evidence type="ECO:0000256" key="3">
    <source>
        <dbReference type="ARBA" id="ARBA00010774"/>
    </source>
</evidence>
<dbReference type="Proteomes" id="UP001152320">
    <property type="component" value="Chromosome 15"/>
</dbReference>
<organism evidence="11 12">
    <name type="scientific">Holothuria leucospilota</name>
    <name type="common">Black long sea cucumber</name>
    <name type="synonym">Mertensiothuria leucospilota</name>
    <dbReference type="NCBI Taxonomy" id="206669"/>
    <lineage>
        <taxon>Eukaryota</taxon>
        <taxon>Metazoa</taxon>
        <taxon>Echinodermata</taxon>
        <taxon>Eleutherozoa</taxon>
        <taxon>Echinozoa</taxon>
        <taxon>Holothuroidea</taxon>
        <taxon>Aspidochirotacea</taxon>
        <taxon>Aspidochirotida</taxon>
        <taxon>Holothuriidae</taxon>
        <taxon>Holothuria</taxon>
    </lineage>
</organism>
<dbReference type="SUPFAM" id="SSF56219">
    <property type="entry name" value="DNase I-like"/>
    <property type="match status" value="1"/>
</dbReference>
<dbReference type="GO" id="GO:0005737">
    <property type="term" value="C:cytoplasm"/>
    <property type="evidence" value="ECO:0007669"/>
    <property type="project" value="UniProtKB-SubCell"/>
</dbReference>
<dbReference type="EMBL" id="JAIZAY010000015">
    <property type="protein sequence ID" value="KAJ8028109.1"/>
    <property type="molecule type" value="Genomic_DNA"/>
</dbReference>
<evidence type="ECO:0000256" key="7">
    <source>
        <dbReference type="ARBA" id="ARBA00022842"/>
    </source>
</evidence>
<dbReference type="InterPro" id="IPR005135">
    <property type="entry name" value="Endo/exonuclease/phosphatase"/>
</dbReference>
<evidence type="ECO:0000256" key="8">
    <source>
        <dbReference type="ARBA" id="ARBA00023108"/>
    </source>
</evidence>
<dbReference type="Pfam" id="PF03372">
    <property type="entry name" value="Exo_endo_phos"/>
    <property type="match status" value="1"/>
</dbReference>
<dbReference type="PANTHER" id="PTHR12121">
    <property type="entry name" value="CARBON CATABOLITE REPRESSOR PROTEIN 4"/>
    <property type="match status" value="1"/>
</dbReference>
<dbReference type="AlphaFoldDB" id="A0A9Q1GYJ1"/>
<dbReference type="InterPro" id="IPR050410">
    <property type="entry name" value="CCR4/nocturin_mRNA_transcr"/>
</dbReference>
<accession>A0A9Q1GYJ1</accession>
<reference evidence="11" key="1">
    <citation type="submission" date="2021-10" db="EMBL/GenBank/DDBJ databases">
        <title>Tropical sea cucumber genome reveals ecological adaptation and Cuvierian tubules defense mechanism.</title>
        <authorList>
            <person name="Chen T."/>
        </authorList>
    </citation>
    <scope>NUCLEOTIDE SEQUENCE</scope>
    <source>
        <strain evidence="11">Nanhai2018</strain>
        <tissue evidence="11">Muscle</tissue>
    </source>
</reference>
<evidence type="ECO:0000259" key="10">
    <source>
        <dbReference type="Pfam" id="PF03372"/>
    </source>
</evidence>
<evidence type="ECO:0000256" key="6">
    <source>
        <dbReference type="ARBA" id="ARBA00022801"/>
    </source>
</evidence>
<evidence type="ECO:0000313" key="12">
    <source>
        <dbReference type="Proteomes" id="UP001152320"/>
    </source>
</evidence>
<keyword evidence="4" id="KW-0963">Cytoplasm</keyword>
<name>A0A9Q1GYJ1_HOLLE</name>
<evidence type="ECO:0000256" key="1">
    <source>
        <dbReference type="ARBA" id="ARBA00001946"/>
    </source>
</evidence>
<dbReference type="GO" id="GO:0046872">
    <property type="term" value="F:metal ion binding"/>
    <property type="evidence" value="ECO:0007669"/>
    <property type="project" value="UniProtKB-KW"/>
</dbReference>
<sequence>MEAALKVVYRGILFPVIRILVNIFQRVSFRSQNIEMPMVDLFQATTREELLYLCQLALQDHPPLLKRNFVEVSQNLSGSQERKIRFMTWNTLADALCNGTENFIKCPKECLNWHVRKFRCVEEILMYNPDIICLQEVDHFADFFQPLLHQVGYVGCFNPKPDSPCLDCVNNAGPDGCAMFYKVSKFNLVDQKLPILEVERRGTMLQTNQVAILSKLKYQVSEGKEQSFLVATTHLKAKTGWESLRLNQGCNLIDIAKEMSKGCPLIIGGDFNAVPSEPVYKAFVESKFESAYKLVSGDNSEPLFTTWKIRPRGEACHTIDYIWLTKDNVQPVAYLQFPTGEEIGKNRLPSWEYPSDHLSLVCDFVFSH</sequence>
<dbReference type="InterPro" id="IPR036691">
    <property type="entry name" value="Endo/exonu/phosph_ase_sf"/>
</dbReference>
<comment type="caution">
    <text evidence="11">The sequence shown here is derived from an EMBL/GenBank/DDBJ whole genome shotgun (WGS) entry which is preliminary data.</text>
</comment>
<keyword evidence="7" id="KW-0460">Magnesium</keyword>
<dbReference type="OrthoDB" id="276515at2759"/>
<keyword evidence="12" id="KW-1185">Reference proteome</keyword>
<dbReference type="PANTHER" id="PTHR12121:SF45">
    <property type="entry name" value="NOCTURNIN"/>
    <property type="match status" value="1"/>
</dbReference>
<dbReference type="GO" id="GO:0000175">
    <property type="term" value="F:3'-5'-RNA exonuclease activity"/>
    <property type="evidence" value="ECO:0007669"/>
    <property type="project" value="TreeGrafter"/>
</dbReference>
<keyword evidence="5" id="KW-0479">Metal-binding</keyword>
<evidence type="ECO:0000313" key="11">
    <source>
        <dbReference type="EMBL" id="KAJ8028109.1"/>
    </source>
</evidence>
<dbReference type="FunFam" id="3.60.10.10:FF:000012">
    <property type="entry name" value="nocturnin isoform X2"/>
    <property type="match status" value="1"/>
</dbReference>
<proteinExistence type="inferred from homology"/>
<comment type="cofactor">
    <cofactor evidence="1">
        <name>Mg(2+)</name>
        <dbReference type="ChEBI" id="CHEBI:18420"/>
    </cofactor>
</comment>
<comment type="subcellular location">
    <subcellularLocation>
        <location evidence="2">Cytoplasm</location>
    </subcellularLocation>
</comment>
<feature type="domain" description="Endonuclease/exonuclease/phosphatase" evidence="10">
    <location>
        <begin position="87"/>
        <end position="357"/>
    </location>
</feature>
<protein>
    <recommendedName>
        <fullName evidence="9">Nocturnin</fullName>
    </recommendedName>
</protein>
<evidence type="ECO:0000256" key="9">
    <source>
        <dbReference type="ARBA" id="ARBA00023807"/>
    </source>
</evidence>
<keyword evidence="6" id="KW-0378">Hydrolase</keyword>